<keyword evidence="1" id="KW-0812">Transmembrane</keyword>
<feature type="transmembrane region" description="Helical" evidence="1">
    <location>
        <begin position="89"/>
        <end position="107"/>
    </location>
</feature>
<feature type="transmembrane region" description="Helical" evidence="1">
    <location>
        <begin position="48"/>
        <end position="68"/>
    </location>
</feature>
<name>A0A9X2F5D5_9SPHI</name>
<proteinExistence type="predicted"/>
<organism evidence="2 3">
    <name type="scientific">Solitalea agri</name>
    <dbReference type="NCBI Taxonomy" id="2953739"/>
    <lineage>
        <taxon>Bacteria</taxon>
        <taxon>Pseudomonadati</taxon>
        <taxon>Bacteroidota</taxon>
        <taxon>Sphingobacteriia</taxon>
        <taxon>Sphingobacteriales</taxon>
        <taxon>Sphingobacteriaceae</taxon>
        <taxon>Solitalea</taxon>
    </lineage>
</organism>
<keyword evidence="3" id="KW-1185">Reference proteome</keyword>
<accession>A0A9X2F5D5</accession>
<feature type="transmembrane region" description="Helical" evidence="1">
    <location>
        <begin position="134"/>
        <end position="150"/>
    </location>
</feature>
<feature type="transmembrane region" description="Helical" evidence="1">
    <location>
        <begin position="12"/>
        <end position="36"/>
    </location>
</feature>
<reference evidence="2" key="1">
    <citation type="submission" date="2022-06" db="EMBL/GenBank/DDBJ databases">
        <title>Solitalea sp. MAHUQ-68 isolated from rhizospheric soil.</title>
        <authorList>
            <person name="Huq M.A."/>
        </authorList>
    </citation>
    <scope>NUCLEOTIDE SEQUENCE</scope>
    <source>
        <strain evidence="2">MAHUQ-68</strain>
    </source>
</reference>
<comment type="caution">
    <text evidence="2">The sequence shown here is derived from an EMBL/GenBank/DDBJ whole genome shotgun (WGS) entry which is preliminary data.</text>
</comment>
<gene>
    <name evidence="2" type="ORF">NF867_16380</name>
</gene>
<evidence type="ECO:0000313" key="2">
    <source>
        <dbReference type="EMBL" id="MCO4294440.1"/>
    </source>
</evidence>
<keyword evidence="1" id="KW-1133">Transmembrane helix</keyword>
<evidence type="ECO:0000313" key="3">
    <source>
        <dbReference type="Proteomes" id="UP001155182"/>
    </source>
</evidence>
<dbReference type="Proteomes" id="UP001155182">
    <property type="component" value="Unassembled WGS sequence"/>
</dbReference>
<protein>
    <submittedName>
        <fullName evidence="2">Uncharacterized protein</fullName>
    </submittedName>
</protein>
<dbReference type="RefSeq" id="WP_252589475.1">
    <property type="nucleotide sequence ID" value="NZ_JAMWYS010000058.1"/>
</dbReference>
<keyword evidence="1" id="KW-0472">Membrane</keyword>
<evidence type="ECO:0000256" key="1">
    <source>
        <dbReference type="SAM" id="Phobius"/>
    </source>
</evidence>
<sequence length="166" mass="18841">MKETIFTKNKALILTVIGIYQITGAAFGMYNLILSFSNDPASTNNQKIVFALPLFLMGLIAGITLLFNRQEFIKLTYINQILQIIQIKFSGFGFFYVAGGYIAIGYLNEGIGRFTHDLSLFMGASVVRLNIEDYFMVLFNVIPLLVIFLIRKATYQQKTVFENIEH</sequence>
<dbReference type="AlphaFoldDB" id="A0A9X2F5D5"/>
<dbReference type="EMBL" id="JAMWYS010000058">
    <property type="protein sequence ID" value="MCO4294440.1"/>
    <property type="molecule type" value="Genomic_DNA"/>
</dbReference>